<proteinExistence type="predicted"/>
<evidence type="ECO:0000259" key="1">
    <source>
        <dbReference type="PROSITE" id="PS50828"/>
    </source>
</evidence>
<sequence>MVPSIGHRAPGLDDTSWRALSRGTMRVQRRLDLHGHRAQSAFERLHRFLLTAARDGVRCVEIVTGLGSGAEGGVLRRELPHWLDRPDLGPLILAVVHPHTRNQGSVRILLRRAGRPR</sequence>
<gene>
    <name evidence="2" type="ORF">Tasa_012_086</name>
</gene>
<evidence type="ECO:0000313" key="2">
    <source>
        <dbReference type="EMBL" id="GAN53910.1"/>
    </source>
</evidence>
<feature type="domain" description="Smr" evidence="1">
    <location>
        <begin position="31"/>
        <end position="111"/>
    </location>
</feature>
<name>A0A0D6MKD7_9PROT</name>
<comment type="caution">
    <text evidence="2">The sequence shown here is derived from an EMBL/GenBank/DDBJ whole genome shotgun (WGS) entry which is preliminary data.</text>
</comment>
<dbReference type="Pfam" id="PF01713">
    <property type="entry name" value="Smr"/>
    <property type="match status" value="1"/>
</dbReference>
<dbReference type="PANTHER" id="PTHR35562:SF2">
    <property type="entry name" value="DNA ENDONUCLEASE SMRA-RELATED"/>
    <property type="match status" value="1"/>
</dbReference>
<dbReference type="Gene3D" id="3.30.1370.110">
    <property type="match status" value="1"/>
</dbReference>
<protein>
    <submittedName>
        <fullName evidence="2">Smr protein/MutS2</fullName>
    </submittedName>
</protein>
<dbReference type="PROSITE" id="PS50828">
    <property type="entry name" value="SMR"/>
    <property type="match status" value="1"/>
</dbReference>
<dbReference type="STRING" id="1231623.Tasa_012_086"/>
<organism evidence="2 3">
    <name type="scientific">Tanticharoenia sakaeratensis NBRC 103193</name>
    <dbReference type="NCBI Taxonomy" id="1231623"/>
    <lineage>
        <taxon>Bacteria</taxon>
        <taxon>Pseudomonadati</taxon>
        <taxon>Pseudomonadota</taxon>
        <taxon>Alphaproteobacteria</taxon>
        <taxon>Acetobacterales</taxon>
        <taxon>Acetobacteraceae</taxon>
        <taxon>Tanticharoenia</taxon>
    </lineage>
</organism>
<dbReference type="AlphaFoldDB" id="A0A0D6MKD7"/>
<reference evidence="2 3" key="1">
    <citation type="submission" date="2012-10" db="EMBL/GenBank/DDBJ databases">
        <title>Genome sequencing of Tanticharoenia sakaeratensis NBRC 103193.</title>
        <authorList>
            <person name="Azuma Y."/>
            <person name="Hadano H."/>
            <person name="Hirakawa H."/>
            <person name="Matsushita K."/>
        </authorList>
    </citation>
    <scope>NUCLEOTIDE SEQUENCE [LARGE SCALE GENOMIC DNA]</scope>
    <source>
        <strain evidence="2 3">NBRC 103193</strain>
    </source>
</reference>
<dbReference type="InterPro" id="IPR036063">
    <property type="entry name" value="Smr_dom_sf"/>
</dbReference>
<keyword evidence="3" id="KW-1185">Reference proteome</keyword>
<dbReference type="InterPro" id="IPR002625">
    <property type="entry name" value="Smr_dom"/>
</dbReference>
<dbReference type="SUPFAM" id="SSF160443">
    <property type="entry name" value="SMR domain-like"/>
    <property type="match status" value="1"/>
</dbReference>
<dbReference type="PANTHER" id="PTHR35562">
    <property type="entry name" value="DNA ENDONUCLEASE SMRA-RELATED"/>
    <property type="match status" value="1"/>
</dbReference>
<dbReference type="Proteomes" id="UP000032679">
    <property type="component" value="Unassembled WGS sequence"/>
</dbReference>
<dbReference type="EMBL" id="BALE01000012">
    <property type="protein sequence ID" value="GAN53910.1"/>
    <property type="molecule type" value="Genomic_DNA"/>
</dbReference>
<evidence type="ECO:0000313" key="3">
    <source>
        <dbReference type="Proteomes" id="UP000032679"/>
    </source>
</evidence>
<accession>A0A0D6MKD7</accession>